<feature type="coiled-coil region" evidence="1">
    <location>
        <begin position="187"/>
        <end position="214"/>
    </location>
</feature>
<evidence type="ECO:0000256" key="1">
    <source>
        <dbReference type="SAM" id="Coils"/>
    </source>
</evidence>
<name>A0A075GS79_9ARCH</name>
<protein>
    <submittedName>
        <fullName evidence="2">Uncharacterized protein</fullName>
    </submittedName>
</protein>
<evidence type="ECO:0000313" key="2">
    <source>
        <dbReference type="EMBL" id="AIF06604.1"/>
    </source>
</evidence>
<organism evidence="2">
    <name type="scientific">uncultured marine thaumarchaeote KM3_193_D11</name>
    <dbReference type="NCBI Taxonomy" id="1456082"/>
    <lineage>
        <taxon>Archaea</taxon>
        <taxon>Nitrososphaerota</taxon>
        <taxon>environmental samples</taxon>
    </lineage>
</organism>
<reference evidence="2" key="1">
    <citation type="journal article" date="2014" name="Genome Biol. Evol.">
        <title>Pangenome evidence for extensive interdomain horizontal transfer affecting lineage core and shell genes in uncultured planktonic thaumarchaeota and euryarchaeota.</title>
        <authorList>
            <person name="Deschamps P."/>
            <person name="Zivanovic Y."/>
            <person name="Moreira D."/>
            <person name="Rodriguez-Valera F."/>
            <person name="Lopez-Garcia P."/>
        </authorList>
    </citation>
    <scope>NUCLEOTIDE SEQUENCE</scope>
</reference>
<dbReference type="AlphaFoldDB" id="A0A075GS79"/>
<dbReference type="EMBL" id="KF900775">
    <property type="protein sequence ID" value="AIF06604.1"/>
    <property type="molecule type" value="Genomic_DNA"/>
</dbReference>
<sequence length="279" mass="32465">MRLGSKSKNKFFLKLDIKNQNIQNKFLKKITDATKTVDAKVMLGDSTVKELSTFDPKNVENLFNHIITSLSDWSSQGISYSYNDDIRRIFVKFEVREEEFVISLHVSVQFHVLLYYKPEQKVLLLQKELSEIIDRTAESDSNYSVEGNKIILQKLQELGSDKINEQNLFELFYNDENLSKILSKKIENSQDDEILQLNNRKKELLQQLDDLLLETFQTSQILIDEQKLVNGEEGCLCNIDIEHLEDNSKHGLFDPDLITDEFQQKIDNRINQILASIDN</sequence>
<keyword evidence="1" id="KW-0175">Coiled coil</keyword>
<proteinExistence type="predicted"/>
<accession>A0A075GS79</accession>